<comment type="similarity">
    <text evidence="17">Belongs to the NnrD/CARKD family.</text>
</comment>
<feature type="binding site" evidence="18">
    <location>
        <position position="158"/>
    </location>
    <ligand>
        <name>(6S)-NADPHX</name>
        <dbReference type="ChEBI" id="CHEBI:64076"/>
    </ligand>
</feature>
<comment type="caution">
    <text evidence="22">The sequence shown here is derived from an EMBL/GenBank/DDBJ whole genome shotgun (WGS) entry which is preliminary data.</text>
</comment>
<dbReference type="Pfam" id="PF01256">
    <property type="entry name" value="Carb_kinase"/>
    <property type="match status" value="1"/>
</dbReference>
<dbReference type="Gene3D" id="3.40.50.10260">
    <property type="entry name" value="YjeF N-terminal domain"/>
    <property type="match status" value="1"/>
</dbReference>
<evidence type="ECO:0000256" key="16">
    <source>
        <dbReference type="ARBA" id="ARBA00049209"/>
    </source>
</evidence>
<dbReference type="RefSeq" id="WP_163461003.1">
    <property type="nucleotide sequence ID" value="NZ_JAAAMG010000002.1"/>
</dbReference>
<dbReference type="HAMAP" id="MF_01965">
    <property type="entry name" value="NADHX_dehydratase"/>
    <property type="match status" value="1"/>
</dbReference>
<evidence type="ECO:0000313" key="22">
    <source>
        <dbReference type="EMBL" id="NDW03356.1"/>
    </source>
</evidence>
<evidence type="ECO:0000256" key="9">
    <source>
        <dbReference type="ARBA" id="ARBA00022958"/>
    </source>
</evidence>
<dbReference type="Gene3D" id="3.40.1190.20">
    <property type="match status" value="1"/>
</dbReference>
<comment type="caution">
    <text evidence="18">Lacks conserved residue(s) required for the propagation of feature annotation.</text>
</comment>
<name>A0A6N9SZZ5_9HYPH</name>
<dbReference type="GO" id="GO:0005524">
    <property type="term" value="F:ATP binding"/>
    <property type="evidence" value="ECO:0007669"/>
    <property type="project" value="UniProtKB-UniRule"/>
</dbReference>
<dbReference type="PANTHER" id="PTHR12592">
    <property type="entry name" value="ATP-DEPENDENT (S)-NAD(P)H-HYDRATE DEHYDRATASE FAMILY MEMBER"/>
    <property type="match status" value="1"/>
</dbReference>
<dbReference type="GO" id="GO:0046496">
    <property type="term" value="P:nicotinamide nucleotide metabolic process"/>
    <property type="evidence" value="ECO:0007669"/>
    <property type="project" value="UniProtKB-UniRule"/>
</dbReference>
<evidence type="ECO:0000256" key="5">
    <source>
        <dbReference type="ARBA" id="ARBA00022723"/>
    </source>
</evidence>
<feature type="binding site" evidence="17">
    <location>
        <position position="384"/>
    </location>
    <ligand>
        <name>(6S)-NADPHX</name>
        <dbReference type="ChEBI" id="CHEBI:64076"/>
    </ligand>
</feature>
<dbReference type="NCBIfam" id="TIGR00197">
    <property type="entry name" value="yjeF_nterm"/>
    <property type="match status" value="1"/>
</dbReference>
<dbReference type="InterPro" id="IPR004443">
    <property type="entry name" value="YjeF_N_dom"/>
</dbReference>
<evidence type="ECO:0000256" key="13">
    <source>
        <dbReference type="ARBA" id="ARBA00023268"/>
    </source>
</evidence>
<dbReference type="InterPro" id="IPR029056">
    <property type="entry name" value="Ribokinase-like"/>
</dbReference>
<dbReference type="GO" id="GO:0046872">
    <property type="term" value="F:metal ion binding"/>
    <property type="evidence" value="ECO:0007669"/>
    <property type="project" value="UniProtKB-UniRule"/>
</dbReference>
<comment type="function">
    <text evidence="18">Catalyzes the epimerization of the S- and R-forms of NAD(P)HX, a damaged form of NAD(P)H that is a result of enzymatic or heat-dependent hydration. This is a prerequisite for the S-specific NAD(P)H-hydrate dehydratase to allow the repair of both epimers of NAD(P)HX.</text>
</comment>
<proteinExistence type="inferred from homology"/>
<feature type="binding site" evidence="17">
    <location>
        <position position="451"/>
    </location>
    <ligand>
        <name>(6S)-NADPHX</name>
        <dbReference type="ChEBI" id="CHEBI:64076"/>
    </ligand>
</feature>
<feature type="binding site" evidence="17">
    <location>
        <begin position="421"/>
        <end position="425"/>
    </location>
    <ligand>
        <name>AMP</name>
        <dbReference type="ChEBI" id="CHEBI:456215"/>
    </ligand>
</feature>
<feature type="binding site" evidence="18">
    <location>
        <begin position="64"/>
        <end position="68"/>
    </location>
    <ligand>
        <name>(6S)-NADPHX</name>
        <dbReference type="ChEBI" id="CHEBI:64076"/>
    </ligand>
</feature>
<comment type="cofactor">
    <cofactor evidence="17">
        <name>Mg(2+)</name>
        <dbReference type="ChEBI" id="CHEBI:18420"/>
    </cofactor>
</comment>
<evidence type="ECO:0000256" key="15">
    <source>
        <dbReference type="ARBA" id="ARBA00048238"/>
    </source>
</evidence>
<feature type="binding site" evidence="17">
    <location>
        <position position="260"/>
    </location>
    <ligand>
        <name>(6S)-NADPHX</name>
        <dbReference type="ChEBI" id="CHEBI:64076"/>
    </ligand>
</feature>
<gene>
    <name evidence="17" type="primary">nnrD</name>
    <name evidence="18" type="synonym">nnrE</name>
    <name evidence="22" type="ORF">GTK09_02855</name>
</gene>
<keyword evidence="11 18" id="KW-0413">Isomerase</keyword>
<dbReference type="PROSITE" id="PS01050">
    <property type="entry name" value="YJEF_C_2"/>
    <property type="match status" value="1"/>
</dbReference>
<evidence type="ECO:0000256" key="7">
    <source>
        <dbReference type="ARBA" id="ARBA00022840"/>
    </source>
</evidence>
<evidence type="ECO:0000256" key="17">
    <source>
        <dbReference type="HAMAP-Rule" id="MF_01965"/>
    </source>
</evidence>
<evidence type="ECO:0000259" key="20">
    <source>
        <dbReference type="PROSITE" id="PS51383"/>
    </source>
</evidence>
<evidence type="ECO:0000256" key="18">
    <source>
        <dbReference type="HAMAP-Rule" id="MF_01966"/>
    </source>
</evidence>
<reference evidence="22 23" key="1">
    <citation type="submission" date="2020-01" db="EMBL/GenBank/DDBJ databases">
        <title>Jiella pacifica sp. nov.</title>
        <authorList>
            <person name="Xue Z."/>
            <person name="Zhu S."/>
            <person name="Chen J."/>
            <person name="Yang J."/>
        </authorList>
    </citation>
    <scope>NUCLEOTIDE SEQUENCE [LARGE SCALE GENOMIC DNA]</scope>
    <source>
        <strain evidence="22 23">40Bstr34</strain>
    </source>
</reference>
<evidence type="ECO:0000256" key="10">
    <source>
        <dbReference type="ARBA" id="ARBA00023027"/>
    </source>
</evidence>
<keyword evidence="5 18" id="KW-0479">Metal-binding</keyword>
<keyword evidence="13" id="KW-0511">Multifunctional enzyme</keyword>
<organism evidence="22 23">
    <name type="scientific">Jiella pacifica</name>
    <dbReference type="NCBI Taxonomy" id="2696469"/>
    <lineage>
        <taxon>Bacteria</taxon>
        <taxon>Pseudomonadati</taxon>
        <taxon>Pseudomonadota</taxon>
        <taxon>Alphaproteobacteria</taxon>
        <taxon>Hyphomicrobiales</taxon>
        <taxon>Aurantimonadaceae</taxon>
        <taxon>Jiella</taxon>
    </lineage>
</organism>
<comment type="subunit">
    <text evidence="17">Homotetramer.</text>
</comment>
<comment type="similarity">
    <text evidence="18">Belongs to the NnrE/AIBP family.</text>
</comment>
<evidence type="ECO:0000256" key="12">
    <source>
        <dbReference type="ARBA" id="ARBA00023239"/>
    </source>
</evidence>
<dbReference type="Proteomes" id="UP000469011">
    <property type="component" value="Unassembled WGS sequence"/>
</dbReference>
<keyword evidence="7 17" id="KW-0067">ATP-binding</keyword>
<dbReference type="InterPro" id="IPR036652">
    <property type="entry name" value="YjeF_N_dom_sf"/>
</dbReference>
<dbReference type="InterPro" id="IPR017953">
    <property type="entry name" value="Carbohydrate_kinase_pred_CS"/>
</dbReference>
<feature type="binding site" evidence="17">
    <location>
        <position position="323"/>
    </location>
    <ligand>
        <name>(6S)-NADPHX</name>
        <dbReference type="ChEBI" id="CHEBI:64076"/>
    </ligand>
</feature>
<dbReference type="NCBIfam" id="TIGR00196">
    <property type="entry name" value="yjeF_cterm"/>
    <property type="match status" value="1"/>
</dbReference>
<dbReference type="PROSITE" id="PS51383">
    <property type="entry name" value="YJEF_C_3"/>
    <property type="match status" value="1"/>
</dbReference>
<dbReference type="EC" id="5.1.99.6" evidence="19"/>
<dbReference type="PANTHER" id="PTHR12592:SF0">
    <property type="entry name" value="ATP-DEPENDENT (S)-NAD(P)H-HYDRATE DEHYDRATASE"/>
    <property type="match status" value="1"/>
</dbReference>
<dbReference type="Pfam" id="PF03853">
    <property type="entry name" value="YjeF_N"/>
    <property type="match status" value="1"/>
</dbReference>
<sequence>MAQNRASDAALLTPREMGEADRLTIAAGTAGIVLMDRAAAAVAAAAMERFAAARRIALLAGPGNNGGDAYAAAGNLLRAGRHVQLFHLVSPEKLSGDAAIAAAAYHGPASVLSGFRPEGFDLVVDGLFGAGLSRPLDGDVAEVVARLKAAATPVLAVDLPSGISGETGAVLGAAIEADATITFFRKKPGHLLEPGRSHCGEVVVADIGISAEVLGEIGPRAFENRPALWRERLVLPIEAGHKYDRGHAVVFSGGASQTGAARLAATAALRAGAGLVTVFSPASAIMVNAAHLTAVMLKRCDDAAELDERLGDERLNAFVLGPGFGLGESARAYAKAVLAAGRRLVLDADGITAYQDDPGALFEMAGDAAMAPEDAEPTLVLTPHAGEFKRLFPDLSAAEGLSKLDRARQAAARSNAIVVLKGRDTVIAAPDGRAAINPSGTPWLATAGTGDVLTGIIAAQLAQGTPTFEAAAAGVWMHGKAAEFFGPGLIAEDLPAMLPRVFAELAGV</sequence>
<evidence type="ECO:0000256" key="4">
    <source>
        <dbReference type="ARBA" id="ARBA00009524"/>
    </source>
</evidence>
<keyword evidence="10 17" id="KW-0520">NAD</keyword>
<feature type="binding site" evidence="18">
    <location>
        <position position="161"/>
    </location>
    <ligand>
        <name>K(+)</name>
        <dbReference type="ChEBI" id="CHEBI:29103"/>
    </ligand>
</feature>
<dbReference type="SUPFAM" id="SSF53613">
    <property type="entry name" value="Ribokinase-like"/>
    <property type="match status" value="1"/>
</dbReference>
<evidence type="ECO:0000256" key="14">
    <source>
        <dbReference type="ARBA" id="ARBA00025153"/>
    </source>
</evidence>
<dbReference type="PROSITE" id="PS51385">
    <property type="entry name" value="YJEF_N"/>
    <property type="match status" value="1"/>
</dbReference>
<evidence type="ECO:0000256" key="11">
    <source>
        <dbReference type="ARBA" id="ARBA00023235"/>
    </source>
</evidence>
<comment type="catalytic activity">
    <reaction evidence="15 17 19">
        <text>(6S)-NADHX + ADP = AMP + phosphate + NADH + H(+)</text>
        <dbReference type="Rhea" id="RHEA:32223"/>
        <dbReference type="ChEBI" id="CHEBI:15378"/>
        <dbReference type="ChEBI" id="CHEBI:43474"/>
        <dbReference type="ChEBI" id="CHEBI:57945"/>
        <dbReference type="ChEBI" id="CHEBI:64074"/>
        <dbReference type="ChEBI" id="CHEBI:456215"/>
        <dbReference type="ChEBI" id="CHEBI:456216"/>
        <dbReference type="EC" id="4.2.1.136"/>
    </reaction>
</comment>
<evidence type="ECO:0000256" key="1">
    <source>
        <dbReference type="ARBA" id="ARBA00000013"/>
    </source>
</evidence>
<dbReference type="EMBL" id="JAAAMG010000002">
    <property type="protein sequence ID" value="NDW03356.1"/>
    <property type="molecule type" value="Genomic_DNA"/>
</dbReference>
<dbReference type="AlphaFoldDB" id="A0A6N9SZZ5"/>
<feature type="binding site" evidence="18">
    <location>
        <begin position="129"/>
        <end position="135"/>
    </location>
    <ligand>
        <name>(6S)-NADPHX</name>
        <dbReference type="ChEBI" id="CHEBI:64076"/>
    </ligand>
</feature>
<dbReference type="GO" id="GO:0052855">
    <property type="term" value="F:ADP-dependent NAD(P)H-hydrate dehydratase activity"/>
    <property type="evidence" value="ECO:0007669"/>
    <property type="project" value="UniProtKB-UniRule"/>
</dbReference>
<dbReference type="PIRSF" id="PIRSF017184">
    <property type="entry name" value="Nnr"/>
    <property type="match status" value="1"/>
</dbReference>
<comment type="catalytic activity">
    <reaction evidence="16 17 19">
        <text>(6S)-NADPHX + ADP = AMP + phosphate + NADPH + H(+)</text>
        <dbReference type="Rhea" id="RHEA:32235"/>
        <dbReference type="ChEBI" id="CHEBI:15378"/>
        <dbReference type="ChEBI" id="CHEBI:43474"/>
        <dbReference type="ChEBI" id="CHEBI:57783"/>
        <dbReference type="ChEBI" id="CHEBI:64076"/>
        <dbReference type="ChEBI" id="CHEBI:456215"/>
        <dbReference type="ChEBI" id="CHEBI:456216"/>
        <dbReference type="EC" id="4.2.1.136"/>
    </reaction>
</comment>
<comment type="similarity">
    <text evidence="3 19">In the N-terminal section; belongs to the NnrE/AIBP family.</text>
</comment>
<dbReference type="CDD" id="cd01171">
    <property type="entry name" value="YXKO-related"/>
    <property type="match status" value="1"/>
</dbReference>
<dbReference type="GO" id="GO:0110051">
    <property type="term" value="P:metabolite repair"/>
    <property type="evidence" value="ECO:0007669"/>
    <property type="project" value="TreeGrafter"/>
</dbReference>
<evidence type="ECO:0000256" key="19">
    <source>
        <dbReference type="PIRNR" id="PIRNR017184"/>
    </source>
</evidence>
<accession>A0A6N9SZZ5</accession>
<comment type="catalytic activity">
    <reaction evidence="2 18 19">
        <text>(6R)-NADPHX = (6S)-NADPHX</text>
        <dbReference type="Rhea" id="RHEA:32227"/>
        <dbReference type="ChEBI" id="CHEBI:64076"/>
        <dbReference type="ChEBI" id="CHEBI:64077"/>
        <dbReference type="EC" id="5.1.99.6"/>
    </reaction>
</comment>
<keyword evidence="6 17" id="KW-0547">Nucleotide-binding</keyword>
<feature type="domain" description="YjeF C-terminal" evidence="20">
    <location>
        <begin position="225"/>
        <end position="505"/>
    </location>
</feature>
<keyword evidence="12 17" id="KW-0456">Lyase</keyword>
<evidence type="ECO:0000256" key="8">
    <source>
        <dbReference type="ARBA" id="ARBA00022857"/>
    </source>
</evidence>
<evidence type="ECO:0000259" key="21">
    <source>
        <dbReference type="PROSITE" id="PS51385"/>
    </source>
</evidence>
<feature type="domain" description="YjeF N-terminal" evidence="21">
    <location>
        <begin position="17"/>
        <end position="215"/>
    </location>
</feature>
<protein>
    <recommendedName>
        <fullName evidence="19">Bifunctional NAD(P)H-hydrate repair enzyme</fullName>
    </recommendedName>
    <alternativeName>
        <fullName evidence="19">Nicotinamide nucleotide repair protein</fullName>
    </alternativeName>
    <domain>
        <recommendedName>
            <fullName evidence="19">ADP-dependent (S)-NAD(P)H-hydrate dehydratase</fullName>
            <ecNumber evidence="19">4.2.1.136</ecNumber>
        </recommendedName>
        <alternativeName>
            <fullName evidence="19">ADP-dependent NAD(P)HX dehydratase</fullName>
        </alternativeName>
    </domain>
    <domain>
        <recommendedName>
            <fullName evidence="19">NAD(P)H-hydrate epimerase</fullName>
            <ecNumber evidence="19">5.1.99.6</ecNumber>
        </recommendedName>
    </domain>
</protein>
<comment type="similarity">
    <text evidence="4 19">In the C-terminal section; belongs to the NnrD/CARKD family.</text>
</comment>
<keyword evidence="23" id="KW-1185">Reference proteome</keyword>
<dbReference type="SUPFAM" id="SSF64153">
    <property type="entry name" value="YjeF N-terminal domain-like"/>
    <property type="match status" value="1"/>
</dbReference>
<evidence type="ECO:0000313" key="23">
    <source>
        <dbReference type="Proteomes" id="UP000469011"/>
    </source>
</evidence>
<keyword evidence="9 18" id="KW-0630">Potassium</keyword>
<comment type="catalytic activity">
    <reaction evidence="1 18 19">
        <text>(6R)-NADHX = (6S)-NADHX</text>
        <dbReference type="Rhea" id="RHEA:32215"/>
        <dbReference type="ChEBI" id="CHEBI:64074"/>
        <dbReference type="ChEBI" id="CHEBI:64075"/>
        <dbReference type="EC" id="5.1.99.6"/>
    </reaction>
</comment>
<evidence type="ECO:0000256" key="3">
    <source>
        <dbReference type="ARBA" id="ARBA00006001"/>
    </source>
</evidence>
<dbReference type="HAMAP" id="MF_01966">
    <property type="entry name" value="NADHX_epimerase"/>
    <property type="match status" value="1"/>
</dbReference>
<feature type="binding site" evidence="17">
    <location>
        <position position="450"/>
    </location>
    <ligand>
        <name>AMP</name>
        <dbReference type="ChEBI" id="CHEBI:456215"/>
    </ligand>
</feature>
<dbReference type="GO" id="GO:0052856">
    <property type="term" value="F:NAD(P)HX epimerase activity"/>
    <property type="evidence" value="ECO:0007669"/>
    <property type="project" value="UniProtKB-UniRule"/>
</dbReference>
<dbReference type="InterPro" id="IPR000631">
    <property type="entry name" value="CARKD"/>
</dbReference>
<keyword evidence="8 17" id="KW-0521">NADP</keyword>
<feature type="binding site" evidence="18">
    <location>
        <position position="125"/>
    </location>
    <ligand>
        <name>K(+)</name>
        <dbReference type="ChEBI" id="CHEBI:29103"/>
    </ligand>
</feature>
<comment type="function">
    <text evidence="14 19">Bifunctional enzyme that catalyzes the epimerization of the S- and R-forms of NAD(P)HX and the dehydration of the S-form of NAD(P)HX at the expense of ADP, which is converted to AMP. This allows the repair of both epimers of NAD(P)HX, a damaged form of NAD(P)H that is a result of enzymatic or heat-dependent hydration.</text>
</comment>
<dbReference type="InterPro" id="IPR030677">
    <property type="entry name" value="Nnr"/>
</dbReference>
<feature type="binding site" evidence="18">
    <location>
        <position position="65"/>
    </location>
    <ligand>
        <name>K(+)</name>
        <dbReference type="ChEBI" id="CHEBI:29103"/>
    </ligand>
</feature>
<evidence type="ECO:0000256" key="2">
    <source>
        <dbReference type="ARBA" id="ARBA00000909"/>
    </source>
</evidence>
<evidence type="ECO:0000256" key="6">
    <source>
        <dbReference type="ARBA" id="ARBA00022741"/>
    </source>
</evidence>
<comment type="cofactor">
    <cofactor evidence="18 19">
        <name>K(+)</name>
        <dbReference type="ChEBI" id="CHEBI:29103"/>
    </cofactor>
    <text evidence="18 19">Binds 1 potassium ion per subunit.</text>
</comment>
<comment type="function">
    <text evidence="17">Catalyzes the dehydration of the S-form of NAD(P)HX at the expense of ADP, which is converted to AMP. Together with NAD(P)HX epimerase, which catalyzes the epimerization of the S- and R-forms, the enzyme allows the repair of both epimers of NAD(P)HX, a damaged form of NAD(P)H that is a result of enzymatic or heat-dependent hydration.</text>
</comment>
<dbReference type="EC" id="4.2.1.136" evidence="19"/>